<feature type="signal peptide" evidence="1">
    <location>
        <begin position="1"/>
        <end position="32"/>
    </location>
</feature>
<dbReference type="InterPro" id="IPR021267">
    <property type="entry name" value="DUF2844"/>
</dbReference>
<organism evidence="2 3">
    <name type="scientific">Paraburkholderia phenazinium</name>
    <dbReference type="NCBI Taxonomy" id="60549"/>
    <lineage>
        <taxon>Bacteria</taxon>
        <taxon>Pseudomonadati</taxon>
        <taxon>Pseudomonadota</taxon>
        <taxon>Betaproteobacteria</taxon>
        <taxon>Burkholderiales</taxon>
        <taxon>Burkholderiaceae</taxon>
        <taxon>Paraburkholderia</taxon>
    </lineage>
</organism>
<dbReference type="EMBL" id="FNCJ01000016">
    <property type="protein sequence ID" value="SDI02698.1"/>
    <property type="molecule type" value="Genomic_DNA"/>
</dbReference>
<name>A0A1G8H7R3_9BURK</name>
<evidence type="ECO:0000313" key="3">
    <source>
        <dbReference type="Proteomes" id="UP000199706"/>
    </source>
</evidence>
<evidence type="ECO:0008006" key="4">
    <source>
        <dbReference type="Google" id="ProtNLM"/>
    </source>
</evidence>
<reference evidence="2 3" key="1">
    <citation type="submission" date="2016-10" db="EMBL/GenBank/DDBJ databases">
        <authorList>
            <person name="de Groot N.N."/>
        </authorList>
    </citation>
    <scope>NUCLEOTIDE SEQUENCE [LARGE SCALE GENOMIC DNA]</scope>
    <source>
        <strain evidence="2 3">LMG 2247</strain>
    </source>
</reference>
<protein>
    <recommendedName>
        <fullName evidence="4">DUF2844 domain-containing protein</fullName>
    </recommendedName>
</protein>
<dbReference type="Proteomes" id="UP000199706">
    <property type="component" value="Unassembled WGS sequence"/>
</dbReference>
<evidence type="ECO:0000256" key="1">
    <source>
        <dbReference type="SAM" id="SignalP"/>
    </source>
</evidence>
<feature type="chain" id="PRO_5011689816" description="DUF2844 domain-containing protein" evidence="1">
    <location>
        <begin position="33"/>
        <end position="159"/>
    </location>
</feature>
<dbReference type="Pfam" id="PF11005">
    <property type="entry name" value="DUF2844"/>
    <property type="match status" value="1"/>
</dbReference>
<evidence type="ECO:0000313" key="2">
    <source>
        <dbReference type="EMBL" id="SDI02698.1"/>
    </source>
</evidence>
<dbReference type="AlphaFoldDB" id="A0A1G8H7R3"/>
<dbReference type="RefSeq" id="WP_425194959.1">
    <property type="nucleotide sequence ID" value="NZ_CADERL010000021.1"/>
</dbReference>
<keyword evidence="1" id="KW-0732">Signal</keyword>
<proteinExistence type="predicted"/>
<gene>
    <name evidence="2" type="ORF">SAMN05216466_11643</name>
</gene>
<accession>A0A1G8H7R3</accession>
<sequence>MRVSRIVPKSFNISAARAAALSILLPMTCAHAALGGAIDTGSSGSAGAPVTLLNGVVVMRTSVDAGGTTINEYASNTGEIFAYTWQGPTMPDLPALLGAYDASYVAGNAVERASSSDLHDSRVVQPDVVVESGGQMRSYVGRAWLPGALPAGVTPDQLP</sequence>